<evidence type="ECO:0000313" key="5">
    <source>
        <dbReference type="EMBL" id="MCQ8897646.1"/>
    </source>
</evidence>
<feature type="region of interest" description="Disordered" evidence="2">
    <location>
        <begin position="271"/>
        <end position="293"/>
    </location>
</feature>
<protein>
    <submittedName>
        <fullName evidence="5">Peptidoglycan DD-metalloendopeptidase family protein</fullName>
    </submittedName>
</protein>
<dbReference type="InterPro" id="IPR016047">
    <property type="entry name" value="M23ase_b-sheet_dom"/>
</dbReference>
<name>A0ABT1WJF6_9BURK</name>
<evidence type="ECO:0000313" key="6">
    <source>
        <dbReference type="Proteomes" id="UP001204142"/>
    </source>
</evidence>
<accession>A0ABT1WJF6</accession>
<evidence type="ECO:0000256" key="3">
    <source>
        <dbReference type="SAM" id="SignalP"/>
    </source>
</evidence>
<gene>
    <name evidence="5" type="ORF">NQT62_14490</name>
</gene>
<feature type="domain" description="M23ase beta-sheet core" evidence="4">
    <location>
        <begin position="329"/>
        <end position="422"/>
    </location>
</feature>
<dbReference type="PANTHER" id="PTHR21666">
    <property type="entry name" value="PEPTIDASE-RELATED"/>
    <property type="match status" value="1"/>
</dbReference>
<feature type="signal peptide" evidence="3">
    <location>
        <begin position="1"/>
        <end position="28"/>
    </location>
</feature>
<evidence type="ECO:0000259" key="4">
    <source>
        <dbReference type="Pfam" id="PF01551"/>
    </source>
</evidence>
<organism evidence="5 6">
    <name type="scientific">Limnobacter humi</name>
    <dbReference type="NCBI Taxonomy" id="1778671"/>
    <lineage>
        <taxon>Bacteria</taxon>
        <taxon>Pseudomonadati</taxon>
        <taxon>Pseudomonadota</taxon>
        <taxon>Betaproteobacteria</taxon>
        <taxon>Burkholderiales</taxon>
        <taxon>Burkholderiaceae</taxon>
        <taxon>Limnobacter</taxon>
    </lineage>
</organism>
<comment type="caution">
    <text evidence="5">The sequence shown here is derived from an EMBL/GenBank/DDBJ whole genome shotgun (WGS) entry which is preliminary data.</text>
</comment>
<keyword evidence="6" id="KW-1185">Reference proteome</keyword>
<evidence type="ECO:0000256" key="1">
    <source>
        <dbReference type="SAM" id="Coils"/>
    </source>
</evidence>
<dbReference type="SUPFAM" id="SSF51261">
    <property type="entry name" value="Duplicated hybrid motif"/>
    <property type="match status" value="1"/>
</dbReference>
<feature type="compositionally biased region" description="Basic and acidic residues" evidence="2">
    <location>
        <begin position="271"/>
        <end position="284"/>
    </location>
</feature>
<dbReference type="Pfam" id="PF01551">
    <property type="entry name" value="Peptidase_M23"/>
    <property type="match status" value="1"/>
</dbReference>
<keyword evidence="3" id="KW-0732">Signal</keyword>
<proteinExistence type="predicted"/>
<feature type="coiled-coil region" evidence="1">
    <location>
        <begin position="38"/>
        <end position="121"/>
    </location>
</feature>
<feature type="coiled-coil region" evidence="1">
    <location>
        <begin position="168"/>
        <end position="261"/>
    </location>
</feature>
<reference evidence="5 6" key="1">
    <citation type="submission" date="2022-07" db="EMBL/GenBank/DDBJ databases">
        <authorList>
            <person name="Xamxidin M."/>
            <person name="Wu M."/>
        </authorList>
    </citation>
    <scope>NUCLEOTIDE SEQUENCE [LARGE SCALE GENOMIC DNA]</scope>
    <source>
        <strain evidence="5 6">NBRC 111650</strain>
    </source>
</reference>
<dbReference type="InterPro" id="IPR050570">
    <property type="entry name" value="Cell_wall_metabolism_enzyme"/>
</dbReference>
<dbReference type="InterPro" id="IPR011055">
    <property type="entry name" value="Dup_hybrid_motif"/>
</dbReference>
<keyword evidence="1" id="KW-0175">Coiled coil</keyword>
<dbReference type="Gene3D" id="6.10.250.3150">
    <property type="match status" value="1"/>
</dbReference>
<sequence length="429" mass="47544">MKPPCSRCLPSGLLLLAALYLFAPVGHAATQGNPGRESAGAQKERDEVRKQLEAVKKAIAQTSTEKKRAAKALGVVEQKLKDTAARIAALDKERKALEADIEDLTRQEAQLALDLANTQDRLARVLRNQYRRTEINPTQAWLAGQSASQAARDGYWYERISTAEKALAEQQVRQAEALEKLRVGLEKKQDRLEDTIERQSKAQKDLAAQKEERSQLIEDLNSKLSDQELQRKRLQRDEQRLTNTINQLARAIEEAKRREAERAARITTLPDIKKGTPPKEREARPFTPPPMPSTGDFAKLKGRMVLPVQGTIVGRFGATRTKDGQGPSWKGLFISADPGQPVRVVGNGRVVFADFMRGFGEILVIDHGDEFLSVYGNNGKLLKKTGDTVNAGDVIAETGNSSGTLDNGLYFELRRQGIAFDPLSWTKGQ</sequence>
<dbReference type="CDD" id="cd12797">
    <property type="entry name" value="M23_peptidase"/>
    <property type="match status" value="1"/>
</dbReference>
<dbReference type="EMBL" id="JANIGO010000006">
    <property type="protein sequence ID" value="MCQ8897646.1"/>
    <property type="molecule type" value="Genomic_DNA"/>
</dbReference>
<feature type="chain" id="PRO_5045839117" evidence="3">
    <location>
        <begin position="29"/>
        <end position="429"/>
    </location>
</feature>
<dbReference type="Proteomes" id="UP001204142">
    <property type="component" value="Unassembled WGS sequence"/>
</dbReference>
<dbReference type="PANTHER" id="PTHR21666:SF270">
    <property type="entry name" value="MUREIN HYDROLASE ACTIVATOR ENVC"/>
    <property type="match status" value="1"/>
</dbReference>
<evidence type="ECO:0000256" key="2">
    <source>
        <dbReference type="SAM" id="MobiDB-lite"/>
    </source>
</evidence>
<dbReference type="RefSeq" id="WP_256765452.1">
    <property type="nucleotide sequence ID" value="NZ_JANIGO010000006.1"/>
</dbReference>
<dbReference type="Gene3D" id="2.70.70.10">
    <property type="entry name" value="Glucose Permease (Domain IIA)"/>
    <property type="match status" value="1"/>
</dbReference>